<dbReference type="GO" id="GO:0016787">
    <property type="term" value="F:hydrolase activity"/>
    <property type="evidence" value="ECO:0007669"/>
    <property type="project" value="UniProtKB-KW"/>
</dbReference>
<dbReference type="InterPro" id="IPR033411">
    <property type="entry name" value="Ribonuclease_PIN"/>
</dbReference>
<evidence type="ECO:0000256" key="7">
    <source>
        <dbReference type="PIRNR" id="PIRNR037125"/>
    </source>
</evidence>
<keyword evidence="3 7" id="KW-0479">Metal-binding</keyword>
<proteinExistence type="inferred from homology"/>
<keyword evidence="2" id="KW-0540">Nuclease</keyword>
<protein>
    <recommendedName>
        <fullName evidence="7">20S-pre-rRNA D-site endonuclease NOB1</fullName>
    </recommendedName>
</protein>
<dbReference type="GO" id="GO:0030490">
    <property type="term" value="P:maturation of SSU-rRNA"/>
    <property type="evidence" value="ECO:0007669"/>
    <property type="project" value="TreeGrafter"/>
</dbReference>
<feature type="region of interest" description="Disordered" evidence="9">
    <location>
        <begin position="116"/>
        <end position="266"/>
    </location>
</feature>
<evidence type="ECO:0000256" key="3">
    <source>
        <dbReference type="ARBA" id="ARBA00022723"/>
    </source>
</evidence>
<evidence type="ECO:0000259" key="11">
    <source>
        <dbReference type="Pfam" id="PF17146"/>
    </source>
</evidence>
<feature type="binding site" evidence="8">
    <location>
        <position position="337"/>
    </location>
    <ligand>
        <name>Zn(2+)</name>
        <dbReference type="ChEBI" id="CHEBI:29105"/>
    </ligand>
</feature>
<evidence type="ECO:0000256" key="1">
    <source>
        <dbReference type="ARBA" id="ARBA00005858"/>
    </source>
</evidence>
<evidence type="ECO:0000313" key="12">
    <source>
        <dbReference type="EMBL" id="KZT71463.1"/>
    </source>
</evidence>
<dbReference type="PANTHER" id="PTHR12814:SF2">
    <property type="entry name" value="RNA-BINDING PROTEIN NOB1"/>
    <property type="match status" value="1"/>
</dbReference>
<keyword evidence="6 7" id="KW-0539">Nucleus</keyword>
<evidence type="ECO:0000256" key="6">
    <source>
        <dbReference type="ARBA" id="ARBA00023242"/>
    </source>
</evidence>
<dbReference type="Proteomes" id="UP000076727">
    <property type="component" value="Unassembled WGS sequence"/>
</dbReference>
<feature type="binding site" evidence="8">
    <location>
        <position position="340"/>
    </location>
    <ligand>
        <name>Zn(2+)</name>
        <dbReference type="ChEBI" id="CHEBI:29105"/>
    </ligand>
</feature>
<dbReference type="InterPro" id="IPR036283">
    <property type="entry name" value="NOB1_Zf-like_sf"/>
</dbReference>
<keyword evidence="13" id="KW-1185">Reference proteome</keyword>
<feature type="compositionally biased region" description="Basic and acidic residues" evidence="9">
    <location>
        <begin position="133"/>
        <end position="152"/>
    </location>
</feature>
<dbReference type="STRING" id="1314783.A0A165S2V8"/>
<dbReference type="SUPFAM" id="SSF144206">
    <property type="entry name" value="NOB1 zinc finger-like"/>
    <property type="match status" value="1"/>
</dbReference>
<dbReference type="InterPro" id="IPR039907">
    <property type="entry name" value="NOB1"/>
</dbReference>
<keyword evidence="4" id="KW-0378">Hydrolase</keyword>
<feature type="domain" description="Ribonuclease PIN" evidence="11">
    <location>
        <begin position="15"/>
        <end position="105"/>
    </location>
</feature>
<feature type="binding site" evidence="8">
    <location>
        <position position="355"/>
    </location>
    <ligand>
        <name>Zn(2+)</name>
        <dbReference type="ChEBI" id="CHEBI:29105"/>
    </ligand>
</feature>
<dbReference type="GO" id="GO:0004521">
    <property type="term" value="F:RNA endonuclease activity"/>
    <property type="evidence" value="ECO:0007669"/>
    <property type="project" value="UniProtKB-UniRule"/>
</dbReference>
<dbReference type="InterPro" id="IPR017117">
    <property type="entry name" value="Nob1_euk"/>
</dbReference>
<comment type="similarity">
    <text evidence="1 7">Belongs to the NOB1 family.</text>
</comment>
<evidence type="ECO:0000256" key="5">
    <source>
        <dbReference type="ARBA" id="ARBA00022833"/>
    </source>
</evidence>
<reference evidence="12 13" key="1">
    <citation type="journal article" date="2016" name="Mol. Biol. Evol.">
        <title>Comparative Genomics of Early-Diverging Mushroom-Forming Fungi Provides Insights into the Origins of Lignocellulose Decay Capabilities.</title>
        <authorList>
            <person name="Nagy L.G."/>
            <person name="Riley R."/>
            <person name="Tritt A."/>
            <person name="Adam C."/>
            <person name="Daum C."/>
            <person name="Floudas D."/>
            <person name="Sun H."/>
            <person name="Yadav J.S."/>
            <person name="Pangilinan J."/>
            <person name="Larsson K.H."/>
            <person name="Matsuura K."/>
            <person name="Barry K."/>
            <person name="Labutti K."/>
            <person name="Kuo R."/>
            <person name="Ohm R.A."/>
            <person name="Bhattacharya S.S."/>
            <person name="Shirouzu T."/>
            <person name="Yoshinaga Y."/>
            <person name="Martin F.M."/>
            <person name="Grigoriev I.V."/>
            <person name="Hibbett D.S."/>
        </authorList>
    </citation>
    <scope>NUCLEOTIDE SEQUENCE [LARGE SCALE GENOMIC DNA]</scope>
    <source>
        <strain evidence="12 13">L-15889</strain>
    </source>
</reference>
<dbReference type="GO" id="GO:0046872">
    <property type="term" value="F:metal ion binding"/>
    <property type="evidence" value="ECO:0007669"/>
    <property type="project" value="UniProtKB-UniRule"/>
</dbReference>
<evidence type="ECO:0000259" key="10">
    <source>
        <dbReference type="Pfam" id="PF08772"/>
    </source>
</evidence>
<dbReference type="PIRSF" id="PIRSF037125">
    <property type="entry name" value="D-site_20S_pre-rRNA_nuclease"/>
    <property type="match status" value="1"/>
</dbReference>
<dbReference type="PANTHER" id="PTHR12814">
    <property type="entry name" value="RNA-BINDING PROTEIN NOB1"/>
    <property type="match status" value="1"/>
</dbReference>
<feature type="compositionally biased region" description="Acidic residues" evidence="9">
    <location>
        <begin position="251"/>
        <end position="263"/>
    </location>
</feature>
<evidence type="ECO:0000256" key="9">
    <source>
        <dbReference type="SAM" id="MobiDB-lite"/>
    </source>
</evidence>
<feature type="domain" description="Nin one binding (NOB1) Zn-ribbon-like" evidence="10">
    <location>
        <begin position="327"/>
        <end position="404"/>
    </location>
</feature>
<sequence>MASSSNPARPTCKHLVLDAGPLLSLSPLRGLAETYYTVPQVLDELKDKRAREHFERLGLSAGVRIEVRGPDAASLAHVIQFAKKTGDYSVLSHADLCVLALTYALDVKEKEKSKIAGEGIETGAPASDIQETQESRVVHSEEKKEGEKHDAEAEGPVEETEAEEVDDQDQEPPESDTPPSSDSDEDEQAGHGALEGDEQEREPLSVELDPINDHEDQPRQTSATSSQSPSSQPPSTAPSNPDSTHPQTEPIYDDPSDEDDGEGEWITPSNVALHKSRALNLLPSEDTGKGKRKQEHIPVGCMTADFAMQNVLLQMGLGLVSVEGRRIERVKSWVLRCHACFKICKDNSRKFCPSCGNPSLLRASVTISSPNAGPNTPALQVHLKKNFQYKTRGTVYSIPAPKPGSAKGGPGEGLILREDQLAWQRAKKRADGKREREERRLLSAASRGETGEGGAVLGSWMDPDWVPEIMSAGAGGKGRSTRSRGFDGDMPIIGYGRKNPNERRRKK</sequence>
<feature type="binding site" evidence="8">
    <location>
        <position position="352"/>
    </location>
    <ligand>
        <name>Zn(2+)</name>
        <dbReference type="ChEBI" id="CHEBI:29105"/>
    </ligand>
</feature>
<feature type="compositionally biased region" description="Basic and acidic residues" evidence="9">
    <location>
        <begin position="432"/>
        <end position="441"/>
    </location>
</feature>
<dbReference type="EMBL" id="KV429045">
    <property type="protein sequence ID" value="KZT71463.1"/>
    <property type="molecule type" value="Genomic_DNA"/>
</dbReference>
<comment type="function">
    <text evidence="7">Required for the synthesis of 40S ribosome subunits. Has a role in processing 20S pre-rRNA into the mature 18S rRNA, where it is required for cleavage at the 3' end of the mature 18S rRNA (D-site). Accompanies the 20S pre-rRNA from the nucleus to the cytoplasm.</text>
</comment>
<accession>A0A165S2V8</accession>
<gene>
    <name evidence="12" type="ORF">DAEQUDRAFT_763695</name>
</gene>
<feature type="region of interest" description="Disordered" evidence="9">
    <location>
        <begin position="426"/>
        <end position="507"/>
    </location>
</feature>
<dbReference type="Gene3D" id="3.40.50.1010">
    <property type="entry name" value="5'-nuclease"/>
    <property type="match status" value="1"/>
</dbReference>
<dbReference type="FunFam" id="3.40.50.1010:FF:000020">
    <property type="entry name" value="20S-pre-rRNA D-site endonuclease NOB1"/>
    <property type="match status" value="1"/>
</dbReference>
<evidence type="ECO:0000256" key="8">
    <source>
        <dbReference type="PIRSR" id="PIRSR037125-1"/>
    </source>
</evidence>
<dbReference type="GO" id="GO:0030688">
    <property type="term" value="C:preribosome, small subunit precursor"/>
    <property type="evidence" value="ECO:0007669"/>
    <property type="project" value="TreeGrafter"/>
</dbReference>
<name>A0A165S2V8_9APHY</name>
<dbReference type="Pfam" id="PF17146">
    <property type="entry name" value="PIN_6"/>
    <property type="match status" value="1"/>
</dbReference>
<dbReference type="Gene3D" id="6.20.210.10">
    <property type="entry name" value="Nin one binding (NOB1), Zn-ribbon-like"/>
    <property type="match status" value="1"/>
</dbReference>
<comment type="subcellular location">
    <subcellularLocation>
        <location evidence="7">Nucleus</location>
        <location evidence="7">Nucleolus</location>
    </subcellularLocation>
</comment>
<feature type="compositionally biased region" description="Low complexity" evidence="9">
    <location>
        <begin position="220"/>
        <end position="230"/>
    </location>
</feature>
<evidence type="ECO:0000256" key="2">
    <source>
        <dbReference type="ARBA" id="ARBA00022722"/>
    </source>
</evidence>
<evidence type="ECO:0000256" key="4">
    <source>
        <dbReference type="ARBA" id="ARBA00022801"/>
    </source>
</evidence>
<feature type="compositionally biased region" description="Acidic residues" evidence="9">
    <location>
        <begin position="153"/>
        <end position="174"/>
    </location>
</feature>
<organism evidence="12 13">
    <name type="scientific">Daedalea quercina L-15889</name>
    <dbReference type="NCBI Taxonomy" id="1314783"/>
    <lineage>
        <taxon>Eukaryota</taxon>
        <taxon>Fungi</taxon>
        <taxon>Dikarya</taxon>
        <taxon>Basidiomycota</taxon>
        <taxon>Agaricomycotina</taxon>
        <taxon>Agaricomycetes</taxon>
        <taxon>Polyporales</taxon>
        <taxon>Fomitopsis</taxon>
    </lineage>
</organism>
<dbReference type="GO" id="GO:0005730">
    <property type="term" value="C:nucleolus"/>
    <property type="evidence" value="ECO:0007669"/>
    <property type="project" value="UniProtKB-SubCell"/>
</dbReference>
<keyword evidence="5 7" id="KW-0862">Zinc</keyword>
<dbReference type="CDD" id="cd09876">
    <property type="entry name" value="PIN_Nob1-like"/>
    <property type="match status" value="1"/>
</dbReference>
<evidence type="ECO:0000313" key="13">
    <source>
        <dbReference type="Proteomes" id="UP000076727"/>
    </source>
</evidence>
<dbReference type="GO" id="GO:0005737">
    <property type="term" value="C:cytoplasm"/>
    <property type="evidence" value="ECO:0007669"/>
    <property type="project" value="UniProtKB-ARBA"/>
</dbReference>
<dbReference type="AlphaFoldDB" id="A0A165S2V8"/>
<dbReference type="InterPro" id="IPR014881">
    <property type="entry name" value="NOB1_Zn-bd"/>
</dbReference>
<dbReference type="OrthoDB" id="446759at2759"/>
<dbReference type="Pfam" id="PF08772">
    <property type="entry name" value="Zn_ribbon_NOB1"/>
    <property type="match status" value="1"/>
</dbReference>